<proteinExistence type="predicted"/>
<dbReference type="PANTHER" id="PTHR30485">
    <property type="entry name" value="NI/FE-HYDROGENASE 1 B-TYPE CYTOCHROME SUBUNIT"/>
    <property type="match status" value="1"/>
</dbReference>
<dbReference type="RefSeq" id="WP_136989978.1">
    <property type="nucleotide sequence ID" value="NZ_SZPQ01000011.1"/>
</dbReference>
<keyword evidence="3 6" id="KW-0812">Transmembrane</keyword>
<keyword evidence="2" id="KW-1003">Cell membrane</keyword>
<reference evidence="8 9" key="1">
    <citation type="submission" date="2019-04" db="EMBL/GenBank/DDBJ databases">
        <authorList>
            <person name="Li M."/>
            <person name="Gao C."/>
        </authorList>
    </citation>
    <scope>NUCLEOTIDE SEQUENCE [LARGE SCALE GENOMIC DNA]</scope>
    <source>
        <strain evidence="8 9">BGMRC 2031</strain>
    </source>
</reference>
<keyword evidence="5 6" id="KW-0472">Membrane</keyword>
<accession>A0ABY2SMU4</accession>
<dbReference type="PANTHER" id="PTHR30485:SF1">
    <property type="entry name" value="CYTOCHROME YDHU-RELATED"/>
    <property type="match status" value="1"/>
</dbReference>
<evidence type="ECO:0000256" key="1">
    <source>
        <dbReference type="ARBA" id="ARBA00004651"/>
    </source>
</evidence>
<dbReference type="Gene3D" id="1.20.950.20">
    <property type="entry name" value="Transmembrane di-heme cytochromes, Chain C"/>
    <property type="match status" value="1"/>
</dbReference>
<gene>
    <name evidence="8" type="ORF">FCN80_09815</name>
</gene>
<evidence type="ECO:0000256" key="6">
    <source>
        <dbReference type="SAM" id="Phobius"/>
    </source>
</evidence>
<feature type="transmembrane region" description="Helical" evidence="6">
    <location>
        <begin position="169"/>
        <end position="196"/>
    </location>
</feature>
<evidence type="ECO:0000256" key="5">
    <source>
        <dbReference type="ARBA" id="ARBA00023136"/>
    </source>
</evidence>
<evidence type="ECO:0000256" key="3">
    <source>
        <dbReference type="ARBA" id="ARBA00022692"/>
    </source>
</evidence>
<evidence type="ECO:0000313" key="8">
    <source>
        <dbReference type="EMBL" id="TKI06538.1"/>
    </source>
</evidence>
<feature type="transmembrane region" description="Helical" evidence="6">
    <location>
        <begin position="129"/>
        <end position="149"/>
    </location>
</feature>
<protein>
    <submittedName>
        <fullName evidence="8">Cytochrome b/b6 domain-containing protein</fullName>
    </submittedName>
</protein>
<dbReference type="Proteomes" id="UP000305202">
    <property type="component" value="Unassembled WGS sequence"/>
</dbReference>
<feature type="transmembrane region" description="Helical" evidence="6">
    <location>
        <begin position="21"/>
        <end position="41"/>
    </location>
</feature>
<feature type="domain" description="Cytochrome b561 bacterial/Ni-hydrogenase" evidence="7">
    <location>
        <begin position="15"/>
        <end position="202"/>
    </location>
</feature>
<evidence type="ECO:0000256" key="4">
    <source>
        <dbReference type="ARBA" id="ARBA00022989"/>
    </source>
</evidence>
<dbReference type="Pfam" id="PF01292">
    <property type="entry name" value="Ni_hydr_CYTB"/>
    <property type="match status" value="1"/>
</dbReference>
<dbReference type="InterPro" id="IPR051542">
    <property type="entry name" value="Hydrogenase_cytochrome"/>
</dbReference>
<name>A0ABY2SMU4_9HYPH</name>
<sequence>MSISENANTPTIRLHRAPVRLTHWLNVIIMCGMFMSGWGIYNASPLFPFNFPQWLTLGGWLGGSIAWHLAVMWALALNGLIYLLWGLASGHFRRDFLPVTPRTVIADLTAALRFRLVHSPGKYNAVQKALYWLVLLCGIVLVLSGLSIWKPVQLSGLAALFGGFDRARYVHFFAMSGIGVFVVIHLLMVLVVPSTLPPMITGRLRRKPEDMADD</sequence>
<keyword evidence="9" id="KW-1185">Reference proteome</keyword>
<evidence type="ECO:0000259" key="7">
    <source>
        <dbReference type="Pfam" id="PF01292"/>
    </source>
</evidence>
<dbReference type="EMBL" id="SZPQ01000011">
    <property type="protein sequence ID" value="TKI06538.1"/>
    <property type="molecule type" value="Genomic_DNA"/>
</dbReference>
<evidence type="ECO:0000313" key="9">
    <source>
        <dbReference type="Proteomes" id="UP000305202"/>
    </source>
</evidence>
<dbReference type="SUPFAM" id="SSF81342">
    <property type="entry name" value="Transmembrane di-heme cytochromes"/>
    <property type="match status" value="1"/>
</dbReference>
<organism evidence="8 9">
    <name type="scientific">Martelella alba</name>
    <dbReference type="NCBI Taxonomy" id="2590451"/>
    <lineage>
        <taxon>Bacteria</taxon>
        <taxon>Pseudomonadati</taxon>
        <taxon>Pseudomonadota</taxon>
        <taxon>Alphaproteobacteria</taxon>
        <taxon>Hyphomicrobiales</taxon>
        <taxon>Aurantimonadaceae</taxon>
        <taxon>Martelella</taxon>
    </lineage>
</organism>
<evidence type="ECO:0000256" key="2">
    <source>
        <dbReference type="ARBA" id="ARBA00022475"/>
    </source>
</evidence>
<comment type="subcellular location">
    <subcellularLocation>
        <location evidence="1">Cell membrane</location>
        <topology evidence="1">Multi-pass membrane protein</topology>
    </subcellularLocation>
</comment>
<dbReference type="InterPro" id="IPR016174">
    <property type="entry name" value="Di-haem_cyt_TM"/>
</dbReference>
<comment type="caution">
    <text evidence="8">The sequence shown here is derived from an EMBL/GenBank/DDBJ whole genome shotgun (WGS) entry which is preliminary data.</text>
</comment>
<feature type="transmembrane region" description="Helical" evidence="6">
    <location>
        <begin position="61"/>
        <end position="85"/>
    </location>
</feature>
<keyword evidence="4 6" id="KW-1133">Transmembrane helix</keyword>
<dbReference type="InterPro" id="IPR011577">
    <property type="entry name" value="Cyt_b561_bac/Ni-Hgenase"/>
</dbReference>